<dbReference type="EMBL" id="HBGB01016776">
    <property type="protein sequence ID" value="CAD9054692.1"/>
    <property type="molecule type" value="Transcribed_RNA"/>
</dbReference>
<organism evidence="2">
    <name type="scientific">Vitrella brassicaformis</name>
    <dbReference type="NCBI Taxonomy" id="1169539"/>
    <lineage>
        <taxon>Eukaryota</taxon>
        <taxon>Sar</taxon>
        <taxon>Alveolata</taxon>
        <taxon>Colpodellida</taxon>
        <taxon>Vitrellaceae</taxon>
        <taxon>Vitrella</taxon>
    </lineage>
</organism>
<feature type="region of interest" description="Disordered" evidence="1">
    <location>
        <begin position="33"/>
        <end position="52"/>
    </location>
</feature>
<evidence type="ECO:0000313" key="2">
    <source>
        <dbReference type="EMBL" id="CAD9054692.1"/>
    </source>
</evidence>
<evidence type="ECO:0000256" key="1">
    <source>
        <dbReference type="SAM" id="MobiDB-lite"/>
    </source>
</evidence>
<protein>
    <submittedName>
        <fullName evidence="2">Uncharacterized protein</fullName>
    </submittedName>
</protein>
<sequence length="110" mass="11979">MFGSAAQVDSMDGCFAPRPPFVHGQHSACQPAVTSARSEAAGDPRSADGVKADVIESCMGRDGERKKRHGSDASREGESVSRWGVFWKRVKRLLPARAFMRRKSVTSEEA</sequence>
<dbReference type="AlphaFoldDB" id="A0A7S1P222"/>
<proteinExistence type="predicted"/>
<name>A0A7S1P222_9ALVE</name>
<reference evidence="2" key="1">
    <citation type="submission" date="2021-01" db="EMBL/GenBank/DDBJ databases">
        <authorList>
            <person name="Corre E."/>
            <person name="Pelletier E."/>
            <person name="Niang G."/>
            <person name="Scheremetjew M."/>
            <person name="Finn R."/>
            <person name="Kale V."/>
            <person name="Holt S."/>
            <person name="Cochrane G."/>
            <person name="Meng A."/>
            <person name="Brown T."/>
            <person name="Cohen L."/>
        </authorList>
    </citation>
    <scope>NUCLEOTIDE SEQUENCE</scope>
    <source>
        <strain evidence="2">CCMP3346</strain>
    </source>
</reference>
<gene>
    <name evidence="2" type="ORF">VBRA1451_LOCUS9757</name>
</gene>
<feature type="compositionally biased region" description="Basic and acidic residues" evidence="1">
    <location>
        <begin position="40"/>
        <end position="52"/>
    </location>
</feature>
<accession>A0A7S1P222</accession>
<feature type="region of interest" description="Disordered" evidence="1">
    <location>
        <begin position="58"/>
        <end position="79"/>
    </location>
</feature>